<name>A0ABS0Y0Q0_9HYPH</name>
<dbReference type="InterPro" id="IPR050903">
    <property type="entry name" value="Bact_Chemotaxis_MeTrfase"/>
</dbReference>
<dbReference type="PROSITE" id="PS50192">
    <property type="entry name" value="T_SNARE"/>
    <property type="match status" value="1"/>
</dbReference>
<dbReference type="PANTHER" id="PTHR24422:SF10">
    <property type="entry name" value="CHEMOTAXIS PROTEIN METHYLTRANSFERASE 2"/>
    <property type="match status" value="1"/>
</dbReference>
<evidence type="ECO:0000259" key="6">
    <source>
        <dbReference type="PROSITE" id="PS50192"/>
    </source>
</evidence>
<dbReference type="InterPro" id="IPR013655">
    <property type="entry name" value="PAS_fold_3"/>
</dbReference>
<dbReference type="InterPro" id="IPR000727">
    <property type="entry name" value="T_SNARE_dom"/>
</dbReference>
<dbReference type="Gene3D" id="3.30.450.20">
    <property type="entry name" value="PAS domain"/>
    <property type="match status" value="2"/>
</dbReference>
<dbReference type="InterPro" id="IPR004090">
    <property type="entry name" value="Chemotax_Me-accpt_rcpt"/>
</dbReference>
<dbReference type="PRINTS" id="PR00260">
    <property type="entry name" value="CHEMTRNSDUCR"/>
</dbReference>
<feature type="domain" description="PAC" evidence="5">
    <location>
        <begin position="82"/>
        <end position="134"/>
    </location>
</feature>
<protein>
    <submittedName>
        <fullName evidence="7">PAS domain-containing methyl-accepting chemotaxis protein</fullName>
    </submittedName>
</protein>
<dbReference type="InterPro" id="IPR004089">
    <property type="entry name" value="MCPsignal_dom"/>
</dbReference>
<dbReference type="SMART" id="SM00091">
    <property type="entry name" value="PAS"/>
    <property type="match status" value="2"/>
</dbReference>
<dbReference type="SMART" id="SM00086">
    <property type="entry name" value="PAC"/>
    <property type="match status" value="2"/>
</dbReference>
<evidence type="ECO:0000256" key="2">
    <source>
        <dbReference type="PROSITE-ProRule" id="PRU00284"/>
    </source>
</evidence>
<feature type="domain" description="PAS" evidence="4">
    <location>
        <begin position="6"/>
        <end position="79"/>
    </location>
</feature>
<evidence type="ECO:0000256" key="1">
    <source>
        <dbReference type="ARBA" id="ARBA00029447"/>
    </source>
</evidence>
<dbReference type="PROSITE" id="PS50111">
    <property type="entry name" value="CHEMOTAXIS_TRANSDUC_2"/>
    <property type="match status" value="1"/>
</dbReference>
<dbReference type="EMBL" id="JAELXT010000008">
    <property type="protein sequence ID" value="MBJ6125872.1"/>
    <property type="molecule type" value="Genomic_DNA"/>
</dbReference>
<dbReference type="InterPro" id="IPR000700">
    <property type="entry name" value="PAS-assoc_C"/>
</dbReference>
<feature type="domain" description="PAC" evidence="5">
    <location>
        <begin position="204"/>
        <end position="256"/>
    </location>
</feature>
<reference evidence="8" key="1">
    <citation type="submission" date="2020-12" db="EMBL/GenBank/DDBJ databases">
        <title>Hymenobacter sp.</title>
        <authorList>
            <person name="Kim M.K."/>
        </authorList>
    </citation>
    <scope>NUCLEOTIDE SEQUENCE [LARGE SCALE GENOMIC DNA]</scope>
    <source>
        <strain evidence="8">BT325</strain>
    </source>
</reference>
<dbReference type="InterPro" id="IPR035965">
    <property type="entry name" value="PAS-like_dom_sf"/>
</dbReference>
<dbReference type="RefSeq" id="WP_199049029.1">
    <property type="nucleotide sequence ID" value="NZ_JAELXT010000008.1"/>
</dbReference>
<sequence>MFMFRSNGEMSDKLEALDRSQAIIEFKLDGTILTANENFLDTMGYRLEEIHGRHHSLFVDPAEQASAEYREFWAALNRGEAQTAEYRRFGKGGKEVWIQASYNPVLDRGGKPYKVVKFATDTTEQKLQAADFEGQIKAINRSQAVIAFKLDGTILTANENFLDTIGYRLDEIQGRHHSLFVEPDYRNSQDYRDFWAALARGEYRSAEYKRMAKGGREVWIQASYNPILDMAGRPYKVIKFATDITAQVHERIRRSEIQKSIAAELIEITRAIAGVTDQAEGAAGASSETSGNVQAVAAGAEELAASVNEIGQQVNHALSISNEAVEQGRQTNVIVSGLSSSAQKIGEIITLIDSIASKTNLLALNATIEAARAGEAGRGFAVVAAEVKSLATQTARATEEIGAQIAQTQAATQQVVTAIEAITSTVQRINEISVAISAAVEEQSAVTQEMSSNMQGASRSVSSISASMNEIARSAELVSTATLKVREASASIG</sequence>
<dbReference type="Pfam" id="PF00015">
    <property type="entry name" value="MCPsignal"/>
    <property type="match status" value="1"/>
</dbReference>
<dbReference type="InterPro" id="IPR000014">
    <property type="entry name" value="PAS"/>
</dbReference>
<proteinExistence type="inferred from homology"/>
<feature type="domain" description="PAS" evidence="4">
    <location>
        <begin position="145"/>
        <end position="184"/>
    </location>
</feature>
<dbReference type="SUPFAM" id="SSF58104">
    <property type="entry name" value="Methyl-accepting chemotaxis protein (MCP) signaling domain"/>
    <property type="match status" value="1"/>
</dbReference>
<evidence type="ECO:0000313" key="7">
    <source>
        <dbReference type="EMBL" id="MBJ6125872.1"/>
    </source>
</evidence>
<keyword evidence="2" id="KW-0807">Transducer</keyword>
<feature type="domain" description="Methyl-accepting transducer" evidence="3">
    <location>
        <begin position="257"/>
        <end position="479"/>
    </location>
</feature>
<dbReference type="Proteomes" id="UP000620670">
    <property type="component" value="Unassembled WGS sequence"/>
</dbReference>
<dbReference type="NCBIfam" id="TIGR00229">
    <property type="entry name" value="sensory_box"/>
    <property type="match status" value="2"/>
</dbReference>
<dbReference type="Gene3D" id="1.10.287.950">
    <property type="entry name" value="Methyl-accepting chemotaxis protein"/>
    <property type="match status" value="1"/>
</dbReference>
<comment type="caution">
    <text evidence="7">The sequence shown here is derived from an EMBL/GenBank/DDBJ whole genome shotgun (WGS) entry which is preliminary data.</text>
</comment>
<organism evidence="7 8">
    <name type="scientific">Microvirga splendida</name>
    <dbReference type="NCBI Taxonomy" id="2795727"/>
    <lineage>
        <taxon>Bacteria</taxon>
        <taxon>Pseudomonadati</taxon>
        <taxon>Pseudomonadota</taxon>
        <taxon>Alphaproteobacteria</taxon>
        <taxon>Hyphomicrobiales</taxon>
        <taxon>Methylobacteriaceae</taxon>
        <taxon>Microvirga</taxon>
    </lineage>
</organism>
<accession>A0ABS0Y0Q0</accession>
<evidence type="ECO:0000313" key="8">
    <source>
        <dbReference type="Proteomes" id="UP000620670"/>
    </source>
</evidence>
<dbReference type="CDD" id="cd00130">
    <property type="entry name" value="PAS"/>
    <property type="match status" value="2"/>
</dbReference>
<dbReference type="InterPro" id="IPR001610">
    <property type="entry name" value="PAC"/>
</dbReference>
<dbReference type="PROSITE" id="PS50113">
    <property type="entry name" value="PAC"/>
    <property type="match status" value="2"/>
</dbReference>
<evidence type="ECO:0000259" key="3">
    <source>
        <dbReference type="PROSITE" id="PS50111"/>
    </source>
</evidence>
<dbReference type="Pfam" id="PF08447">
    <property type="entry name" value="PAS_3"/>
    <property type="match status" value="2"/>
</dbReference>
<dbReference type="PROSITE" id="PS50112">
    <property type="entry name" value="PAS"/>
    <property type="match status" value="2"/>
</dbReference>
<dbReference type="PANTHER" id="PTHR24422">
    <property type="entry name" value="CHEMOTAXIS PROTEIN METHYLTRANSFERASE"/>
    <property type="match status" value="1"/>
</dbReference>
<dbReference type="SUPFAM" id="SSF55785">
    <property type="entry name" value="PYP-like sensor domain (PAS domain)"/>
    <property type="match status" value="2"/>
</dbReference>
<dbReference type="SMART" id="SM00283">
    <property type="entry name" value="MA"/>
    <property type="match status" value="1"/>
</dbReference>
<evidence type="ECO:0000259" key="4">
    <source>
        <dbReference type="PROSITE" id="PS50112"/>
    </source>
</evidence>
<gene>
    <name evidence="7" type="ORF">JAO75_10700</name>
</gene>
<comment type="similarity">
    <text evidence="1">Belongs to the methyl-accepting chemotaxis (MCP) protein family.</text>
</comment>
<keyword evidence="8" id="KW-1185">Reference proteome</keyword>
<feature type="domain" description="T-SNARE coiled-coil homology" evidence="6">
    <location>
        <begin position="409"/>
        <end position="471"/>
    </location>
</feature>
<evidence type="ECO:0000259" key="5">
    <source>
        <dbReference type="PROSITE" id="PS50113"/>
    </source>
</evidence>